<dbReference type="PANTHER" id="PTHR30136">
    <property type="entry name" value="HELIX-TURN-HELIX TRANSCRIPTIONAL REGULATOR, ICLR FAMILY"/>
    <property type="match status" value="1"/>
</dbReference>
<evidence type="ECO:0000259" key="1">
    <source>
        <dbReference type="PROSITE" id="PS51078"/>
    </source>
</evidence>
<dbReference type="EMBL" id="QHLZ01000013">
    <property type="protein sequence ID" value="PXA64249.1"/>
    <property type="molecule type" value="Genomic_DNA"/>
</dbReference>
<protein>
    <submittedName>
        <fullName evidence="2">IclR family transcriptional regulator</fullName>
    </submittedName>
</protein>
<organism evidence="2 3">
    <name type="scientific">Arthrobacter psychrochitiniphilus</name>
    <dbReference type="NCBI Taxonomy" id="291045"/>
    <lineage>
        <taxon>Bacteria</taxon>
        <taxon>Bacillati</taxon>
        <taxon>Actinomycetota</taxon>
        <taxon>Actinomycetes</taxon>
        <taxon>Micrococcales</taxon>
        <taxon>Micrococcaceae</taxon>
        <taxon>Arthrobacter</taxon>
    </lineage>
</organism>
<feature type="domain" description="IclR-ED" evidence="1">
    <location>
        <begin position="20"/>
        <end position="225"/>
    </location>
</feature>
<proteinExistence type="predicted"/>
<dbReference type="Pfam" id="PF01614">
    <property type="entry name" value="IclR_C"/>
    <property type="match status" value="1"/>
</dbReference>
<dbReference type="PROSITE" id="PS51078">
    <property type="entry name" value="ICLR_ED"/>
    <property type="match status" value="1"/>
</dbReference>
<keyword evidence="3" id="KW-1185">Reference proteome</keyword>
<evidence type="ECO:0000313" key="3">
    <source>
        <dbReference type="Proteomes" id="UP000246303"/>
    </source>
</evidence>
<dbReference type="InterPro" id="IPR014757">
    <property type="entry name" value="Tscrpt_reg_IclR_C"/>
</dbReference>
<dbReference type="OrthoDB" id="8479143at2"/>
<comment type="caution">
    <text evidence="2">The sequence shown here is derived from an EMBL/GenBank/DDBJ whole genome shotgun (WGS) entry which is preliminary data.</text>
</comment>
<dbReference type="AlphaFoldDB" id="A0A2V3DP29"/>
<dbReference type="GO" id="GO:0045892">
    <property type="term" value="P:negative regulation of DNA-templated transcription"/>
    <property type="evidence" value="ECO:0007669"/>
    <property type="project" value="TreeGrafter"/>
</dbReference>
<dbReference type="InterPro" id="IPR029016">
    <property type="entry name" value="GAF-like_dom_sf"/>
</dbReference>
<reference evidence="2 3" key="1">
    <citation type="submission" date="2018-05" db="EMBL/GenBank/DDBJ databases">
        <title>Genetic diversity of glacier-inhabiting Cryobacterium bacteria in China and description of Cryobacterium mengkeensis sp. nov. and Arthrobacter glacialis sp. nov.</title>
        <authorList>
            <person name="Liu Q."/>
            <person name="Xin Y.-H."/>
        </authorList>
    </citation>
    <scope>NUCLEOTIDE SEQUENCE [LARGE SCALE GENOMIC DNA]</scope>
    <source>
        <strain evidence="2 3">GP3</strain>
    </source>
</reference>
<dbReference type="Proteomes" id="UP000246303">
    <property type="component" value="Unassembled WGS sequence"/>
</dbReference>
<dbReference type="GO" id="GO:0003677">
    <property type="term" value="F:DNA binding"/>
    <property type="evidence" value="ECO:0007669"/>
    <property type="project" value="TreeGrafter"/>
</dbReference>
<dbReference type="Gene3D" id="3.30.450.40">
    <property type="match status" value="1"/>
</dbReference>
<dbReference type="InterPro" id="IPR050707">
    <property type="entry name" value="HTH_MetabolicPath_Reg"/>
</dbReference>
<dbReference type="SUPFAM" id="SSF55781">
    <property type="entry name" value="GAF domain-like"/>
    <property type="match status" value="1"/>
</dbReference>
<accession>A0A2V3DP29</accession>
<name>A0A2V3DP29_9MICC</name>
<dbReference type="GO" id="GO:0003700">
    <property type="term" value="F:DNA-binding transcription factor activity"/>
    <property type="evidence" value="ECO:0007669"/>
    <property type="project" value="TreeGrafter"/>
</dbReference>
<sequence length="227" mass="24854">MDDGFVVHLSEERKYELDVTAHELGTGYTRQVPLQRLARSPLAQLVGRTKLTAHLAVMRGRQVNFLIEEQAELQSVLVTKPGVRLPAHLTASGRAMLAAMSSDQLVALCSAPEAVLTRYDTDIQSMGGLNALLRSIRERVFFWEQDEVTNGFSSLAVPVFDRSGVSTAGVTLTVANRSRLSPAELGKNAASGTIQELIVGLDDLATNWWPEVKRCAAEISRRLRPNS</sequence>
<dbReference type="PANTHER" id="PTHR30136:SF35">
    <property type="entry name" value="HTH-TYPE TRANSCRIPTIONAL REGULATOR RV1719"/>
    <property type="match status" value="1"/>
</dbReference>
<evidence type="ECO:0000313" key="2">
    <source>
        <dbReference type="EMBL" id="PXA64249.1"/>
    </source>
</evidence>
<gene>
    <name evidence="2" type="ORF">CVS29_15875</name>
</gene>